<evidence type="ECO:0000313" key="1">
    <source>
        <dbReference type="EMBL" id="KHJ93219.1"/>
    </source>
</evidence>
<evidence type="ECO:0000313" key="2">
    <source>
        <dbReference type="Proteomes" id="UP000053660"/>
    </source>
</evidence>
<sequence>MVFGYSLQLPYSILITSFPEAPVCLGISLRSLGEPSSKTTEKVASIMAIVALVMLFKGVRLGWNIWHVRKASLDLEDLQNNPIEVLAETLRKDFLSHIAESGLFC</sequence>
<keyword evidence="2" id="KW-1185">Reference proteome</keyword>
<dbReference type="EMBL" id="KN550886">
    <property type="protein sequence ID" value="KHJ93219.1"/>
    <property type="molecule type" value="Genomic_DNA"/>
</dbReference>
<protein>
    <submittedName>
        <fullName evidence="1">Uncharacterized protein</fullName>
    </submittedName>
</protein>
<dbReference type="AlphaFoldDB" id="A0A0B1T7L4"/>
<name>A0A0B1T7L4_OESDE</name>
<gene>
    <name evidence="1" type="ORF">OESDEN_06876</name>
</gene>
<proteinExistence type="predicted"/>
<reference evidence="1 2" key="1">
    <citation type="submission" date="2014-03" db="EMBL/GenBank/DDBJ databases">
        <title>Draft genome of the hookworm Oesophagostomum dentatum.</title>
        <authorList>
            <person name="Mitreva M."/>
        </authorList>
    </citation>
    <scope>NUCLEOTIDE SEQUENCE [LARGE SCALE GENOMIC DNA]</scope>
    <source>
        <strain evidence="1 2">OD-Hann</strain>
    </source>
</reference>
<dbReference type="Proteomes" id="UP000053660">
    <property type="component" value="Unassembled WGS sequence"/>
</dbReference>
<organism evidence="1 2">
    <name type="scientific">Oesophagostomum dentatum</name>
    <name type="common">Nodular worm</name>
    <dbReference type="NCBI Taxonomy" id="61180"/>
    <lineage>
        <taxon>Eukaryota</taxon>
        <taxon>Metazoa</taxon>
        <taxon>Ecdysozoa</taxon>
        <taxon>Nematoda</taxon>
        <taxon>Chromadorea</taxon>
        <taxon>Rhabditida</taxon>
        <taxon>Rhabditina</taxon>
        <taxon>Rhabditomorpha</taxon>
        <taxon>Strongyloidea</taxon>
        <taxon>Strongylidae</taxon>
        <taxon>Oesophagostomum</taxon>
    </lineage>
</organism>
<accession>A0A0B1T7L4</accession>